<dbReference type="InterPro" id="IPR036804">
    <property type="entry name" value="CheR_N_sf"/>
</dbReference>
<proteinExistence type="predicted"/>
<dbReference type="InterPro" id="IPR029063">
    <property type="entry name" value="SAM-dependent_MTases_sf"/>
</dbReference>
<dbReference type="SUPFAM" id="SSF47757">
    <property type="entry name" value="Chemotaxis receptor methyltransferase CheR, N-terminal domain"/>
    <property type="match status" value="1"/>
</dbReference>
<gene>
    <name evidence="7" type="ORF">MF626_000943</name>
</gene>
<organism evidence="7 8">
    <name type="scientific">Paenibacillus polymyxa</name>
    <name type="common">Bacillus polymyxa</name>
    <dbReference type="NCBI Taxonomy" id="1406"/>
    <lineage>
        <taxon>Bacteria</taxon>
        <taxon>Bacillati</taxon>
        <taxon>Bacillota</taxon>
        <taxon>Bacilli</taxon>
        <taxon>Bacillales</taxon>
        <taxon>Paenibacillaceae</taxon>
        <taxon>Paenibacillus</taxon>
    </lineage>
</organism>
<sequence length="279" mass="32225">MELGQTDPDYTAFIRKIKDSTGIDLAQYKEAQMKRRLTTLRNKNGFPSFVSFYDAMMKEKPLFYEFLDRMTINVSEFWRNPNRWEVLRDTILPQLLVGKQKLKLWSAACSTGEEPYSLAMVLDGKGILGNCSITASDIDDGALAKAKEGKYLERSLKDVPEQVASKYFKPDGAMYRIDDRLKQAVKFQKQNLLLDRFEDGYDLIICRNVMIYFTEEAKHTLYQKFAASLRPGGVLFVGSTEQIFSPNQYGLESTETFFYRKKHKPAYIIQSFVGTYLYL</sequence>
<evidence type="ECO:0000313" key="8">
    <source>
        <dbReference type="Proteomes" id="UP001055784"/>
    </source>
</evidence>
<evidence type="ECO:0000256" key="2">
    <source>
        <dbReference type="ARBA" id="ARBA00012534"/>
    </source>
</evidence>
<dbReference type="Pfam" id="PF01739">
    <property type="entry name" value="CheR"/>
    <property type="match status" value="1"/>
</dbReference>
<dbReference type="EC" id="2.1.1.80" evidence="2"/>
<dbReference type="SUPFAM" id="SSF53335">
    <property type="entry name" value="S-adenosyl-L-methionine-dependent methyltransferases"/>
    <property type="match status" value="1"/>
</dbReference>
<dbReference type="PANTHER" id="PTHR24422:SF19">
    <property type="entry name" value="CHEMOTAXIS PROTEIN METHYLTRANSFERASE"/>
    <property type="match status" value="1"/>
</dbReference>
<dbReference type="InterPro" id="IPR022642">
    <property type="entry name" value="CheR_C"/>
</dbReference>
<dbReference type="SMART" id="SM00138">
    <property type="entry name" value="MeTrc"/>
    <property type="match status" value="1"/>
</dbReference>
<protein>
    <recommendedName>
        <fullName evidence="2">protein-glutamate O-methyltransferase</fullName>
        <ecNumber evidence="2">2.1.1.80</ecNumber>
    </recommendedName>
</protein>
<dbReference type="Pfam" id="PF03705">
    <property type="entry name" value="CheR_N"/>
    <property type="match status" value="1"/>
</dbReference>
<evidence type="ECO:0000259" key="6">
    <source>
        <dbReference type="PROSITE" id="PS50123"/>
    </source>
</evidence>
<evidence type="ECO:0000256" key="5">
    <source>
        <dbReference type="ARBA" id="ARBA00022691"/>
    </source>
</evidence>
<dbReference type="EMBL" id="CP097770">
    <property type="protein sequence ID" value="URJ53013.2"/>
    <property type="molecule type" value="Genomic_DNA"/>
</dbReference>
<evidence type="ECO:0000256" key="1">
    <source>
        <dbReference type="ARBA" id="ARBA00001541"/>
    </source>
</evidence>
<dbReference type="Proteomes" id="UP001055784">
    <property type="component" value="Chromosome"/>
</dbReference>
<keyword evidence="4" id="KW-0808">Transferase</keyword>
<keyword evidence="5" id="KW-0949">S-adenosyl-L-methionine</keyword>
<dbReference type="PROSITE" id="PS50123">
    <property type="entry name" value="CHER"/>
    <property type="match status" value="1"/>
</dbReference>
<dbReference type="InterPro" id="IPR000780">
    <property type="entry name" value="CheR_MeTrfase"/>
</dbReference>
<name>A0AAE9L9X4_PAEPO</name>
<dbReference type="Gene3D" id="1.10.155.10">
    <property type="entry name" value="Chemotaxis receptor methyltransferase CheR, N-terminal domain"/>
    <property type="match status" value="1"/>
</dbReference>
<dbReference type="InterPro" id="IPR050903">
    <property type="entry name" value="Bact_Chemotaxis_MeTrfase"/>
</dbReference>
<dbReference type="InterPro" id="IPR022641">
    <property type="entry name" value="CheR_N"/>
</dbReference>
<dbReference type="CDD" id="cd02440">
    <property type="entry name" value="AdoMet_MTases"/>
    <property type="match status" value="1"/>
</dbReference>
<dbReference type="AlphaFoldDB" id="A0AAE9L9X4"/>
<comment type="catalytic activity">
    <reaction evidence="1">
        <text>L-glutamyl-[protein] + S-adenosyl-L-methionine = [protein]-L-glutamate 5-O-methyl ester + S-adenosyl-L-homocysteine</text>
        <dbReference type="Rhea" id="RHEA:24452"/>
        <dbReference type="Rhea" id="RHEA-COMP:10208"/>
        <dbReference type="Rhea" id="RHEA-COMP:10311"/>
        <dbReference type="ChEBI" id="CHEBI:29973"/>
        <dbReference type="ChEBI" id="CHEBI:57856"/>
        <dbReference type="ChEBI" id="CHEBI:59789"/>
        <dbReference type="ChEBI" id="CHEBI:82795"/>
        <dbReference type="EC" id="2.1.1.80"/>
    </reaction>
</comment>
<evidence type="ECO:0000256" key="4">
    <source>
        <dbReference type="ARBA" id="ARBA00022679"/>
    </source>
</evidence>
<dbReference type="GO" id="GO:0008983">
    <property type="term" value="F:protein-glutamate O-methyltransferase activity"/>
    <property type="evidence" value="ECO:0007669"/>
    <property type="project" value="UniProtKB-EC"/>
</dbReference>
<evidence type="ECO:0000313" key="7">
    <source>
        <dbReference type="EMBL" id="URJ53013.2"/>
    </source>
</evidence>
<feature type="domain" description="CheR-type methyltransferase" evidence="6">
    <location>
        <begin position="1"/>
        <end position="264"/>
    </location>
</feature>
<reference evidence="7" key="1">
    <citation type="submission" date="2022-11" db="EMBL/GenBank/DDBJ databases">
        <authorList>
            <person name="Vasilchenko N.G."/>
            <person name="Prazdnova E.V."/>
            <person name="Gorovtsov A.V."/>
            <person name="Chistyakov V.A."/>
            <person name="Pak M.L."/>
        </authorList>
    </citation>
    <scope>NUCLEOTIDE SEQUENCE</scope>
    <source>
        <strain evidence="7">R 4.5</strain>
    </source>
</reference>
<dbReference type="Gene3D" id="3.40.50.150">
    <property type="entry name" value="Vaccinia Virus protein VP39"/>
    <property type="match status" value="1"/>
</dbReference>
<dbReference type="PRINTS" id="PR00996">
    <property type="entry name" value="CHERMTFRASE"/>
</dbReference>
<keyword evidence="3" id="KW-0489">Methyltransferase</keyword>
<evidence type="ECO:0000256" key="3">
    <source>
        <dbReference type="ARBA" id="ARBA00022603"/>
    </source>
</evidence>
<accession>A0AAE9L9X4</accession>
<dbReference type="PANTHER" id="PTHR24422">
    <property type="entry name" value="CHEMOTAXIS PROTEIN METHYLTRANSFERASE"/>
    <property type="match status" value="1"/>
</dbReference>
<dbReference type="GO" id="GO:0032259">
    <property type="term" value="P:methylation"/>
    <property type="evidence" value="ECO:0007669"/>
    <property type="project" value="UniProtKB-KW"/>
</dbReference>